<reference evidence="3" key="1">
    <citation type="journal article" date="2019" name="Int. J. Syst. Evol. Microbiol.">
        <title>The Global Catalogue of Microorganisms (GCM) 10K type strain sequencing project: providing services to taxonomists for standard genome sequencing and annotation.</title>
        <authorList>
            <consortium name="The Broad Institute Genomics Platform"/>
            <consortium name="The Broad Institute Genome Sequencing Center for Infectious Disease"/>
            <person name="Wu L."/>
            <person name="Ma J."/>
        </authorList>
    </citation>
    <scope>NUCLEOTIDE SEQUENCE [LARGE SCALE GENOMIC DNA]</scope>
    <source>
        <strain evidence="3">NBRC 111980</strain>
    </source>
</reference>
<accession>A0ABQ5XIT7</accession>
<evidence type="ECO:0000313" key="3">
    <source>
        <dbReference type="Proteomes" id="UP001156670"/>
    </source>
</evidence>
<name>A0ABQ5XIT7_9GAMM</name>
<dbReference type="InterPro" id="IPR039315">
    <property type="entry name" value="CheW"/>
</dbReference>
<dbReference type="Pfam" id="PF01584">
    <property type="entry name" value="CheW"/>
    <property type="match status" value="1"/>
</dbReference>
<organism evidence="2 3">
    <name type="scientific">Dyella acidisoli</name>
    <dbReference type="NCBI Taxonomy" id="1867834"/>
    <lineage>
        <taxon>Bacteria</taxon>
        <taxon>Pseudomonadati</taxon>
        <taxon>Pseudomonadota</taxon>
        <taxon>Gammaproteobacteria</taxon>
        <taxon>Lysobacterales</taxon>
        <taxon>Rhodanobacteraceae</taxon>
        <taxon>Dyella</taxon>
    </lineage>
</organism>
<keyword evidence="3" id="KW-1185">Reference proteome</keyword>
<dbReference type="PROSITE" id="PS50851">
    <property type="entry name" value="CHEW"/>
    <property type="match status" value="1"/>
</dbReference>
<dbReference type="RefSeq" id="WP_284318853.1">
    <property type="nucleotide sequence ID" value="NZ_BSOB01000001.1"/>
</dbReference>
<dbReference type="EMBL" id="BSOB01000001">
    <property type="protein sequence ID" value="GLQ91074.1"/>
    <property type="molecule type" value="Genomic_DNA"/>
</dbReference>
<proteinExistence type="predicted"/>
<evidence type="ECO:0000259" key="1">
    <source>
        <dbReference type="PROSITE" id="PS50851"/>
    </source>
</evidence>
<dbReference type="SMART" id="SM00260">
    <property type="entry name" value="CheW"/>
    <property type="match status" value="1"/>
</dbReference>
<dbReference type="Proteomes" id="UP001156670">
    <property type="component" value="Unassembled WGS sequence"/>
</dbReference>
<sequence>MLFLVFRLGQDRYALDTAQVVEVVPLVNIKQLPQAPPGLAGLMDYHSEPVPVIDLSELALRQAAQRRMSTRIIIVHYTGGNGRNHMLGLMAEKATGTWRRDAADFVASGVRNDGAPYLGPICTDDNGIIQWVDAQRLLSPELRHAIYAEQAAVS</sequence>
<dbReference type="InterPro" id="IPR002545">
    <property type="entry name" value="CheW-lke_dom"/>
</dbReference>
<dbReference type="Gene3D" id="2.40.50.180">
    <property type="entry name" value="CheA-289, Domain 4"/>
    <property type="match status" value="1"/>
</dbReference>
<comment type="caution">
    <text evidence="2">The sequence shown here is derived from an EMBL/GenBank/DDBJ whole genome shotgun (WGS) entry which is preliminary data.</text>
</comment>
<protein>
    <submittedName>
        <fullName evidence="2">Chew domain protein</fullName>
    </submittedName>
</protein>
<dbReference type="Gene3D" id="2.30.30.40">
    <property type="entry name" value="SH3 Domains"/>
    <property type="match status" value="1"/>
</dbReference>
<feature type="domain" description="CheW-like" evidence="1">
    <location>
        <begin position="1"/>
        <end position="143"/>
    </location>
</feature>
<dbReference type="InterPro" id="IPR036061">
    <property type="entry name" value="CheW-like_dom_sf"/>
</dbReference>
<dbReference type="PANTHER" id="PTHR22617:SF43">
    <property type="entry name" value="PROTEIN PILI"/>
    <property type="match status" value="1"/>
</dbReference>
<evidence type="ECO:0000313" key="2">
    <source>
        <dbReference type="EMBL" id="GLQ91074.1"/>
    </source>
</evidence>
<gene>
    <name evidence="2" type="ORF">GCM10007901_00240</name>
</gene>
<dbReference type="SUPFAM" id="SSF50341">
    <property type="entry name" value="CheW-like"/>
    <property type="match status" value="1"/>
</dbReference>
<dbReference type="PANTHER" id="PTHR22617">
    <property type="entry name" value="CHEMOTAXIS SENSOR HISTIDINE KINASE-RELATED"/>
    <property type="match status" value="1"/>
</dbReference>